<keyword evidence="1" id="KW-0812">Transmembrane</keyword>
<dbReference type="RefSeq" id="WP_091712964.1">
    <property type="nucleotide sequence ID" value="NZ_FNHS01000001.1"/>
</dbReference>
<gene>
    <name evidence="2" type="ORF">SAMN05216360_101509</name>
</gene>
<feature type="transmembrane region" description="Helical" evidence="1">
    <location>
        <begin position="90"/>
        <end position="109"/>
    </location>
</feature>
<evidence type="ECO:0000313" key="2">
    <source>
        <dbReference type="EMBL" id="SDM31004.1"/>
    </source>
</evidence>
<dbReference type="Proteomes" id="UP000198704">
    <property type="component" value="Unassembled WGS sequence"/>
</dbReference>
<name>A0A1G9S6G2_9HYPH</name>
<protein>
    <submittedName>
        <fullName evidence="2">Uncharacterized protein</fullName>
    </submittedName>
</protein>
<keyword evidence="3" id="KW-1185">Reference proteome</keyword>
<feature type="transmembrane region" description="Helical" evidence="1">
    <location>
        <begin position="36"/>
        <end position="53"/>
    </location>
</feature>
<feature type="transmembrane region" description="Helical" evidence="1">
    <location>
        <begin position="6"/>
        <end position="29"/>
    </location>
</feature>
<sequence>MGDVSWLGVVITFQVTFIKLSIAATVLIAGAYRCGWRSLLLGGVLGAAAVVALREGAATATLGVALGVAIIGALAATLGRTGVFRSVPPFLLDGAAAFMVVAYGSYFLASALADG</sequence>
<keyword evidence="1" id="KW-0472">Membrane</keyword>
<organism evidence="2 3">
    <name type="scientific">Methylobacterium phyllostachyos</name>
    <dbReference type="NCBI Taxonomy" id="582672"/>
    <lineage>
        <taxon>Bacteria</taxon>
        <taxon>Pseudomonadati</taxon>
        <taxon>Pseudomonadota</taxon>
        <taxon>Alphaproteobacteria</taxon>
        <taxon>Hyphomicrobiales</taxon>
        <taxon>Methylobacteriaceae</taxon>
        <taxon>Methylobacterium</taxon>
    </lineage>
</organism>
<accession>A0A1G9S6G2</accession>
<dbReference type="STRING" id="582672.SAMN05216360_101509"/>
<feature type="transmembrane region" description="Helical" evidence="1">
    <location>
        <begin position="59"/>
        <end position="78"/>
    </location>
</feature>
<evidence type="ECO:0000313" key="3">
    <source>
        <dbReference type="Proteomes" id="UP000198704"/>
    </source>
</evidence>
<evidence type="ECO:0000256" key="1">
    <source>
        <dbReference type="SAM" id="Phobius"/>
    </source>
</evidence>
<proteinExistence type="predicted"/>
<keyword evidence="1" id="KW-1133">Transmembrane helix</keyword>
<dbReference type="EMBL" id="FNHS01000001">
    <property type="protein sequence ID" value="SDM31004.1"/>
    <property type="molecule type" value="Genomic_DNA"/>
</dbReference>
<reference evidence="3" key="1">
    <citation type="submission" date="2016-10" db="EMBL/GenBank/DDBJ databases">
        <authorList>
            <person name="Varghese N."/>
            <person name="Submissions S."/>
        </authorList>
    </citation>
    <scope>NUCLEOTIDE SEQUENCE [LARGE SCALE GENOMIC DNA]</scope>
    <source>
        <strain evidence="3">BL47</strain>
    </source>
</reference>
<dbReference type="AlphaFoldDB" id="A0A1G9S6G2"/>